<dbReference type="EMBL" id="JAWJWE010000044">
    <property type="protein sequence ID" value="KAK6617416.1"/>
    <property type="molecule type" value="Genomic_DNA"/>
</dbReference>
<evidence type="ECO:0000256" key="2">
    <source>
        <dbReference type="ARBA" id="ARBA00022694"/>
    </source>
</evidence>
<dbReference type="InterPro" id="IPR020094">
    <property type="entry name" value="TruA/RsuA/RluB/E/F_N"/>
</dbReference>
<dbReference type="NCBIfam" id="TIGR00071">
    <property type="entry name" value="hisT_truA"/>
    <property type="match status" value="1"/>
</dbReference>
<dbReference type="InterPro" id="IPR020097">
    <property type="entry name" value="PsdUridine_synth_TruA_a/b_dom"/>
</dbReference>
<keyword evidence="3" id="KW-0413">Isomerase</keyword>
<dbReference type="GO" id="GO:0009982">
    <property type="term" value="F:pseudouridine synthase activity"/>
    <property type="evidence" value="ECO:0007669"/>
    <property type="project" value="InterPro"/>
</dbReference>
<dbReference type="Proteomes" id="UP001372834">
    <property type="component" value="Unassembled WGS sequence"/>
</dbReference>
<organism evidence="5 6">
    <name type="scientific">Polyplax serrata</name>
    <name type="common">Common mouse louse</name>
    <dbReference type="NCBI Taxonomy" id="468196"/>
    <lineage>
        <taxon>Eukaryota</taxon>
        <taxon>Metazoa</taxon>
        <taxon>Ecdysozoa</taxon>
        <taxon>Arthropoda</taxon>
        <taxon>Hexapoda</taxon>
        <taxon>Insecta</taxon>
        <taxon>Pterygota</taxon>
        <taxon>Neoptera</taxon>
        <taxon>Paraneoptera</taxon>
        <taxon>Psocodea</taxon>
        <taxon>Troctomorpha</taxon>
        <taxon>Phthiraptera</taxon>
        <taxon>Anoplura</taxon>
        <taxon>Polyplacidae</taxon>
        <taxon>Polyplax</taxon>
    </lineage>
</organism>
<proteinExistence type="inferred from homology"/>
<dbReference type="InterPro" id="IPR001406">
    <property type="entry name" value="PsdUridine_synth_TruA"/>
</dbReference>
<dbReference type="GO" id="GO:0005737">
    <property type="term" value="C:cytoplasm"/>
    <property type="evidence" value="ECO:0007669"/>
    <property type="project" value="TreeGrafter"/>
</dbReference>
<dbReference type="InterPro" id="IPR020095">
    <property type="entry name" value="PsdUridine_synth_TruA_C"/>
</dbReference>
<gene>
    <name evidence="5" type="ORF">RUM43_014425</name>
</gene>
<accession>A0AAN8RS44</accession>
<dbReference type="GO" id="GO:1990481">
    <property type="term" value="P:mRNA pseudouridine synthesis"/>
    <property type="evidence" value="ECO:0007669"/>
    <property type="project" value="TreeGrafter"/>
</dbReference>
<feature type="domain" description="Pseudouridine synthase I TruA alpha/beta" evidence="4">
    <location>
        <begin position="220"/>
        <end position="334"/>
    </location>
</feature>
<dbReference type="InterPro" id="IPR041707">
    <property type="entry name" value="Pus3-like"/>
</dbReference>
<keyword evidence="2" id="KW-0819">tRNA processing</keyword>
<dbReference type="GO" id="GO:0031119">
    <property type="term" value="P:tRNA pseudouridine synthesis"/>
    <property type="evidence" value="ECO:0007669"/>
    <property type="project" value="TreeGrafter"/>
</dbReference>
<evidence type="ECO:0000256" key="1">
    <source>
        <dbReference type="ARBA" id="ARBA00009375"/>
    </source>
</evidence>
<sequence length="436" mass="50849">MNEPEKKIFVTKRKKDKRTLTREDLKQLSQEELVEKILQLEAHNLQLQSIIQKRNINSAKECGKPKNFDFSKYKMLLVSTRHIFLKFYYFGWDYQGFVTQEDTNNTIEYFLFQALEKCCLIQSRETSNYHRCGRTDKGVSAFCQVISIDIRSKLSDPNENNVNEEFPYCKMLNRILPDNIRCYAWAPVGQNVSARFDCSQRTYKYFFPKGDLNIKAMQEAAGYIIGTHDFRNFCKMDVGNGVVEFEREIKAVEIKESLSSQDQSGYQMFEFVITGRGFLWHQIRCFMSILLLVGQGKESPDVVNKLLNVTENPTKPQYSLASHLPLNLYDVSYEPISINWKVDDENLIKIIELLQSQWSNDTIKSTMIKHVINDLEKLQMCSSVIEKQAESLTEGVKSKIYKPLLTRMKCETLENKINHYVKKRKLEIGEIESEQS</sequence>
<dbReference type="Gene3D" id="3.30.70.580">
    <property type="entry name" value="Pseudouridine synthase I, catalytic domain, N-terminal subdomain"/>
    <property type="match status" value="1"/>
</dbReference>
<dbReference type="GO" id="GO:0005634">
    <property type="term" value="C:nucleus"/>
    <property type="evidence" value="ECO:0007669"/>
    <property type="project" value="TreeGrafter"/>
</dbReference>
<reference evidence="5 6" key="1">
    <citation type="submission" date="2023-10" db="EMBL/GenBank/DDBJ databases">
        <title>Genomes of two closely related lineages of the louse Polyplax serrata with different host specificities.</title>
        <authorList>
            <person name="Martinu J."/>
            <person name="Tarabai H."/>
            <person name="Stefka J."/>
            <person name="Hypsa V."/>
        </authorList>
    </citation>
    <scope>NUCLEOTIDE SEQUENCE [LARGE SCALE GENOMIC DNA]</scope>
    <source>
        <strain evidence="5">HR10_N</strain>
    </source>
</reference>
<dbReference type="FunFam" id="3.30.70.580:FF:000007">
    <property type="entry name" value="tRNA pseudouridine synthase"/>
    <property type="match status" value="1"/>
</dbReference>
<dbReference type="SUPFAM" id="SSF55120">
    <property type="entry name" value="Pseudouridine synthase"/>
    <property type="match status" value="1"/>
</dbReference>
<name>A0AAN8RS44_POLSC</name>
<evidence type="ECO:0000259" key="4">
    <source>
        <dbReference type="Pfam" id="PF01416"/>
    </source>
</evidence>
<dbReference type="Gene3D" id="3.30.70.660">
    <property type="entry name" value="Pseudouridine synthase I, catalytic domain, C-terminal subdomain"/>
    <property type="match status" value="1"/>
</dbReference>
<evidence type="ECO:0000313" key="6">
    <source>
        <dbReference type="Proteomes" id="UP001372834"/>
    </source>
</evidence>
<comment type="caution">
    <text evidence="5">The sequence shown here is derived from an EMBL/GenBank/DDBJ whole genome shotgun (WGS) entry which is preliminary data.</text>
</comment>
<dbReference type="PANTHER" id="PTHR11142:SF5">
    <property type="entry name" value="TRNA PSEUDOURIDINE(38_39) SYNTHASE"/>
    <property type="match status" value="1"/>
</dbReference>
<evidence type="ECO:0000313" key="5">
    <source>
        <dbReference type="EMBL" id="KAK6617416.1"/>
    </source>
</evidence>
<dbReference type="GO" id="GO:0003723">
    <property type="term" value="F:RNA binding"/>
    <property type="evidence" value="ECO:0007669"/>
    <property type="project" value="InterPro"/>
</dbReference>
<comment type="similarity">
    <text evidence="1">Belongs to the tRNA pseudouridine synthase TruA family.</text>
</comment>
<dbReference type="Pfam" id="PF01416">
    <property type="entry name" value="PseudoU_synth_1"/>
    <property type="match status" value="1"/>
</dbReference>
<protein>
    <recommendedName>
        <fullName evidence="4">Pseudouridine synthase I TruA alpha/beta domain-containing protein</fullName>
    </recommendedName>
</protein>
<dbReference type="AlphaFoldDB" id="A0AAN8RS44"/>
<dbReference type="InterPro" id="IPR020103">
    <property type="entry name" value="PsdUridine_synth_cat_dom_sf"/>
</dbReference>
<dbReference type="PANTHER" id="PTHR11142">
    <property type="entry name" value="PSEUDOURIDYLATE SYNTHASE"/>
    <property type="match status" value="1"/>
</dbReference>
<evidence type="ECO:0000256" key="3">
    <source>
        <dbReference type="ARBA" id="ARBA00023235"/>
    </source>
</evidence>
<dbReference type="HAMAP" id="MF_00171">
    <property type="entry name" value="TruA"/>
    <property type="match status" value="1"/>
</dbReference>
<dbReference type="CDD" id="cd02569">
    <property type="entry name" value="PseudoU_synth_ScPus3"/>
    <property type="match status" value="1"/>
</dbReference>